<gene>
    <name evidence="2" type="ORF">DA792_14505</name>
</gene>
<dbReference type="RefSeq" id="WP_107720555.1">
    <property type="nucleotide sequence ID" value="NZ_CAXBOP010000008.1"/>
</dbReference>
<name>A0A2R4M4R1_9RHOB</name>
<dbReference type="InterPro" id="IPR036010">
    <property type="entry name" value="2Fe-2S_ferredoxin-like_sf"/>
</dbReference>
<keyword evidence="1" id="KW-0560">Oxidoreductase</keyword>
<dbReference type="Pfam" id="PF13510">
    <property type="entry name" value="Fer2_4"/>
    <property type="match status" value="1"/>
</dbReference>
<organism evidence="2 3">
    <name type="scientific">Celeribacter baekdonensis</name>
    <dbReference type="NCBI Taxonomy" id="875171"/>
    <lineage>
        <taxon>Bacteria</taxon>
        <taxon>Pseudomonadati</taxon>
        <taxon>Pseudomonadota</taxon>
        <taxon>Alphaproteobacteria</taxon>
        <taxon>Rhodobacterales</taxon>
        <taxon>Roseobacteraceae</taxon>
        <taxon>Celeribacter</taxon>
    </lineage>
</organism>
<accession>A0A2R4M4R1</accession>
<evidence type="ECO:0000256" key="1">
    <source>
        <dbReference type="ARBA" id="ARBA00023002"/>
    </source>
</evidence>
<dbReference type="OrthoDB" id="573392at2"/>
<dbReference type="AlphaFoldDB" id="A0A2R4M4R1"/>
<dbReference type="EMBL" id="CP028475">
    <property type="protein sequence ID" value="AVW92143.1"/>
    <property type="molecule type" value="Genomic_DNA"/>
</dbReference>
<dbReference type="GO" id="GO:0016491">
    <property type="term" value="F:oxidoreductase activity"/>
    <property type="evidence" value="ECO:0007669"/>
    <property type="project" value="UniProtKB-KW"/>
</dbReference>
<dbReference type="InterPro" id="IPR042204">
    <property type="entry name" value="2Fe-2S-bd_N"/>
</dbReference>
<dbReference type="Proteomes" id="UP000241447">
    <property type="component" value="Chromosome"/>
</dbReference>
<protein>
    <submittedName>
        <fullName evidence="2">Ferredoxin</fullName>
    </submittedName>
</protein>
<evidence type="ECO:0000313" key="3">
    <source>
        <dbReference type="Proteomes" id="UP000241447"/>
    </source>
</evidence>
<sequence>MTTQTILWRGHPLAFTLGDTVAMALTRAGIDQYGTRLTGLDAALFCGIGQCQNCLVAIKGQGVAEACLTLCEPDLAVSPVREAPHD</sequence>
<dbReference type="GO" id="GO:0051536">
    <property type="term" value="F:iron-sulfur cluster binding"/>
    <property type="evidence" value="ECO:0007669"/>
    <property type="project" value="InterPro"/>
</dbReference>
<reference evidence="2 3" key="1">
    <citation type="submission" date="2018-03" db="EMBL/GenBank/DDBJ databases">
        <title>The Complete Genome of Celeribacter baekdonensis strain LH4, a Thiosulfate-Oxidizing Alphaproteobacterium Isolated from Gulf of Mexico Continental Slope Sediments.</title>
        <authorList>
            <person name="Flood B.E."/>
            <person name="Bailey J.V."/>
            <person name="Leprich D."/>
        </authorList>
    </citation>
    <scope>NUCLEOTIDE SEQUENCE [LARGE SCALE GENOMIC DNA]</scope>
    <source>
        <strain evidence="2 3">LH4</strain>
    </source>
</reference>
<dbReference type="Gene3D" id="3.10.20.440">
    <property type="entry name" value="2Fe-2S iron-sulphur cluster binding domain, sarcosine oxidase, alpha subunit, N-terminal domain"/>
    <property type="match status" value="1"/>
</dbReference>
<dbReference type="SUPFAM" id="SSF54292">
    <property type="entry name" value="2Fe-2S ferredoxin-like"/>
    <property type="match status" value="1"/>
</dbReference>
<proteinExistence type="predicted"/>
<dbReference type="KEGG" id="cbak:DA792_14505"/>
<evidence type="ECO:0000313" key="2">
    <source>
        <dbReference type="EMBL" id="AVW92143.1"/>
    </source>
</evidence>